<protein>
    <submittedName>
        <fullName evidence="2">Uncharacterized protein</fullName>
    </submittedName>
</protein>
<feature type="transmembrane region" description="Helical" evidence="1">
    <location>
        <begin position="115"/>
        <end position="132"/>
    </location>
</feature>
<evidence type="ECO:0000313" key="2">
    <source>
        <dbReference type="Ensembl" id="ENSSMAP00000046131.1"/>
    </source>
</evidence>
<accession>A0A8D3CFS3</accession>
<keyword evidence="1" id="KW-0472">Membrane</keyword>
<name>A0A8D3CFS3_SCOMX</name>
<evidence type="ECO:0000313" key="3">
    <source>
        <dbReference type="Proteomes" id="UP000694558"/>
    </source>
</evidence>
<evidence type="ECO:0000256" key="1">
    <source>
        <dbReference type="SAM" id="Phobius"/>
    </source>
</evidence>
<sequence length="144" mass="16199">MSTAFHWFCTCTLPNDNKAWKESGVTYSEPPGTCAGRPGRWSCRRCRDTGRQRTPARGCAPRCSYRGSMEGKRTRGKELLSHCAPDEQGPKDGGALFSALTALDDTFLTFLTQPPLLFFFFFGFCHSAMTLCRRRQRVKRMADG</sequence>
<keyword evidence="1" id="KW-1133">Transmembrane helix</keyword>
<reference evidence="2" key="1">
    <citation type="submission" date="2023-05" db="EMBL/GenBank/DDBJ databases">
        <title>High-quality long-read genome of Scophthalmus maximus.</title>
        <authorList>
            <person name="Lien S."/>
            <person name="Martinez P."/>
        </authorList>
    </citation>
    <scope>NUCLEOTIDE SEQUENCE [LARGE SCALE GENOMIC DNA]</scope>
</reference>
<organism evidence="2 3">
    <name type="scientific">Scophthalmus maximus</name>
    <name type="common">Turbot</name>
    <name type="synonym">Psetta maxima</name>
    <dbReference type="NCBI Taxonomy" id="52904"/>
    <lineage>
        <taxon>Eukaryota</taxon>
        <taxon>Metazoa</taxon>
        <taxon>Chordata</taxon>
        <taxon>Craniata</taxon>
        <taxon>Vertebrata</taxon>
        <taxon>Euteleostomi</taxon>
        <taxon>Actinopterygii</taxon>
        <taxon>Neopterygii</taxon>
        <taxon>Teleostei</taxon>
        <taxon>Neoteleostei</taxon>
        <taxon>Acanthomorphata</taxon>
        <taxon>Carangaria</taxon>
        <taxon>Pleuronectiformes</taxon>
        <taxon>Pleuronectoidei</taxon>
        <taxon>Scophthalmidae</taxon>
        <taxon>Scophthalmus</taxon>
    </lineage>
</organism>
<dbReference type="Ensembl" id="ENSSMAT00000077885.1">
    <property type="protein sequence ID" value="ENSSMAP00000046131.1"/>
    <property type="gene ID" value="ENSSMAG00000035064.1"/>
</dbReference>
<dbReference type="Proteomes" id="UP000694558">
    <property type="component" value="Chromosome 4"/>
</dbReference>
<reference evidence="2" key="2">
    <citation type="submission" date="2025-08" db="UniProtKB">
        <authorList>
            <consortium name="Ensembl"/>
        </authorList>
    </citation>
    <scope>IDENTIFICATION</scope>
</reference>
<dbReference type="AlphaFoldDB" id="A0A8D3CFS3"/>
<proteinExistence type="predicted"/>
<keyword evidence="1" id="KW-0812">Transmembrane</keyword>